<dbReference type="InterPro" id="IPR001478">
    <property type="entry name" value="PDZ"/>
</dbReference>
<feature type="domain" description="PDZ" evidence="1">
    <location>
        <begin position="174"/>
        <end position="216"/>
    </location>
</feature>
<dbReference type="PROSITE" id="PS50106">
    <property type="entry name" value="PDZ"/>
    <property type="match status" value="1"/>
</dbReference>
<dbReference type="Gene3D" id="2.30.42.10">
    <property type="match status" value="1"/>
</dbReference>
<evidence type="ECO:0000313" key="2">
    <source>
        <dbReference type="EMBL" id="HJE40064.1"/>
    </source>
</evidence>
<comment type="caution">
    <text evidence="2">The sequence shown here is derived from an EMBL/GenBank/DDBJ whole genome shotgun (WGS) entry which is preliminary data.</text>
</comment>
<evidence type="ECO:0000259" key="1">
    <source>
        <dbReference type="PROSITE" id="PS50106"/>
    </source>
</evidence>
<dbReference type="Proteomes" id="UP000711407">
    <property type="component" value="Unassembled WGS sequence"/>
</dbReference>
<dbReference type="SUPFAM" id="SSF50156">
    <property type="entry name" value="PDZ domain-like"/>
    <property type="match status" value="1"/>
</dbReference>
<dbReference type="AlphaFoldDB" id="A0A921JJP0"/>
<protein>
    <recommendedName>
        <fullName evidence="1">PDZ domain-containing protein</fullName>
    </recommendedName>
</protein>
<gene>
    <name evidence="2" type="ORF">K8V47_09965</name>
</gene>
<sequence>MYNSLYRTVLGRTVIEYLGWKFDMDHGKMTMFALDGEELLQREAEGFIRVRDGVNNLHLYSEQTDTLELMLDLGSNYDIVIDKSVYEKLRMRLTPRLYANYRREGLTDTVAEFRGVTMVCGGVVIPDCTLSYIPSIDRNVAGNIFAGKINFILAGDDLYVKQRAGMPQQTVCDGLSPLGLRIGVRGDKVCVTALEVDGPAAKSGLRLGDKIAAVDNGMADAGIMSVSSGKLERHIQQADSLIVEIERDGTRQIFYINNSQKLATTAGR</sequence>
<reference evidence="2" key="1">
    <citation type="journal article" date="2021" name="PeerJ">
        <title>Extensive microbial diversity within the chicken gut microbiome revealed by metagenomics and culture.</title>
        <authorList>
            <person name="Gilroy R."/>
            <person name="Ravi A."/>
            <person name="Getino M."/>
            <person name="Pursley I."/>
            <person name="Horton D.L."/>
            <person name="Alikhan N.F."/>
            <person name="Baker D."/>
            <person name="Gharbi K."/>
            <person name="Hall N."/>
            <person name="Watson M."/>
            <person name="Adriaenssens E.M."/>
            <person name="Foster-Nyarko E."/>
            <person name="Jarju S."/>
            <person name="Secka A."/>
            <person name="Antonio M."/>
            <person name="Oren A."/>
            <person name="Chaudhuri R.R."/>
            <person name="La Ragione R."/>
            <person name="Hildebrand F."/>
            <person name="Pallen M.J."/>
        </authorList>
    </citation>
    <scope>NUCLEOTIDE SEQUENCE</scope>
    <source>
        <strain evidence="2">4100</strain>
    </source>
</reference>
<dbReference type="EMBL" id="DYXT01000053">
    <property type="protein sequence ID" value="HJE40064.1"/>
    <property type="molecule type" value="Genomic_DNA"/>
</dbReference>
<name>A0A921JJP0_9BACT</name>
<reference evidence="2" key="2">
    <citation type="submission" date="2021-09" db="EMBL/GenBank/DDBJ databases">
        <authorList>
            <person name="Gilroy R."/>
        </authorList>
    </citation>
    <scope>NUCLEOTIDE SEQUENCE</scope>
    <source>
        <strain evidence="2">4100</strain>
    </source>
</reference>
<organism evidence="2 3">
    <name type="scientific">Candidatus Amulumruptor caecigallinarius</name>
    <dbReference type="NCBI Taxonomy" id="2109911"/>
    <lineage>
        <taxon>Bacteria</taxon>
        <taxon>Pseudomonadati</taxon>
        <taxon>Bacteroidota</taxon>
        <taxon>Bacteroidia</taxon>
        <taxon>Bacteroidales</taxon>
        <taxon>Muribaculaceae</taxon>
        <taxon>Candidatus Amulumruptor</taxon>
    </lineage>
</organism>
<dbReference type="InterPro" id="IPR036034">
    <property type="entry name" value="PDZ_sf"/>
</dbReference>
<accession>A0A921JJP0</accession>
<evidence type="ECO:0000313" key="3">
    <source>
        <dbReference type="Proteomes" id="UP000711407"/>
    </source>
</evidence>
<proteinExistence type="predicted"/>